<dbReference type="STRING" id="589865.DaAHT2_0844"/>
<sequence length="204" mass="20895">MLEPAGIFLLGLAYGSTVCSLSCLPWLGPYLLGCGSGFRDGLLAALFFMLGKALSYAFLGAVAGLLGQVLTIGAEQQRLIPGLALIGAALLLPLFAKEGCRPRPAQAGKRGSLLLLGMATSLVPCPPLAAILVLAAASGSWLAGGGYGLLYGTALMISPLLIAGGGLALIGQQIRRQCAGIKPWLQGACMLIMLTMGWRLLTAV</sequence>
<dbReference type="RefSeq" id="WP_013163078.1">
    <property type="nucleotide sequence ID" value="NC_014216.1"/>
</dbReference>
<proteinExistence type="predicted"/>
<dbReference type="AlphaFoldDB" id="D6Z1X3"/>
<dbReference type="OrthoDB" id="5333819at2"/>
<evidence type="ECO:0000259" key="2">
    <source>
        <dbReference type="Pfam" id="PF13386"/>
    </source>
</evidence>
<dbReference type="Proteomes" id="UP000001508">
    <property type="component" value="Chromosome"/>
</dbReference>
<keyword evidence="4" id="KW-1185">Reference proteome</keyword>
<evidence type="ECO:0000256" key="1">
    <source>
        <dbReference type="SAM" id="Phobius"/>
    </source>
</evidence>
<protein>
    <submittedName>
        <fullName evidence="3">Cytochrome c biogenesis protein, transmembrane region</fullName>
    </submittedName>
</protein>
<dbReference type="eggNOG" id="COG4232">
    <property type="taxonomic scope" value="Bacteria"/>
</dbReference>
<feature type="domain" description="Urease accessory protein UreH-like transmembrane" evidence="2">
    <location>
        <begin position="7"/>
        <end position="187"/>
    </location>
</feature>
<feature type="transmembrane region" description="Helical" evidence="1">
    <location>
        <begin position="112"/>
        <end position="137"/>
    </location>
</feature>
<gene>
    <name evidence="3" type="ordered locus">DaAHT2_0844</name>
</gene>
<evidence type="ECO:0000313" key="3">
    <source>
        <dbReference type="EMBL" id="ADH85548.1"/>
    </source>
</evidence>
<accession>D6Z1X3</accession>
<dbReference type="InParanoid" id="D6Z1X3"/>
<keyword evidence="1" id="KW-1133">Transmembrane helix</keyword>
<keyword evidence="1" id="KW-0472">Membrane</keyword>
<name>D6Z1X3_DESAT</name>
<dbReference type="EMBL" id="CP001940">
    <property type="protein sequence ID" value="ADH85548.1"/>
    <property type="molecule type" value="Genomic_DNA"/>
</dbReference>
<feature type="transmembrane region" description="Helical" evidence="1">
    <location>
        <begin position="149"/>
        <end position="171"/>
    </location>
</feature>
<dbReference type="InterPro" id="IPR039447">
    <property type="entry name" value="UreH-like_TM_dom"/>
</dbReference>
<feature type="transmembrane region" description="Helical" evidence="1">
    <location>
        <begin position="6"/>
        <end position="32"/>
    </location>
</feature>
<evidence type="ECO:0000313" key="4">
    <source>
        <dbReference type="Proteomes" id="UP000001508"/>
    </source>
</evidence>
<feature type="transmembrane region" description="Helical" evidence="1">
    <location>
        <begin position="44"/>
        <end position="67"/>
    </location>
</feature>
<keyword evidence="1 3" id="KW-0812">Transmembrane</keyword>
<feature type="transmembrane region" description="Helical" evidence="1">
    <location>
        <begin position="183"/>
        <end position="201"/>
    </location>
</feature>
<organism evidence="3 4">
    <name type="scientific">Desulfurivibrio alkaliphilus (strain DSM 19089 / UNIQEM U267 / AHT2)</name>
    <dbReference type="NCBI Taxonomy" id="589865"/>
    <lineage>
        <taxon>Bacteria</taxon>
        <taxon>Pseudomonadati</taxon>
        <taxon>Thermodesulfobacteriota</taxon>
        <taxon>Desulfobulbia</taxon>
        <taxon>Desulfobulbales</taxon>
        <taxon>Desulfobulbaceae</taxon>
        <taxon>Desulfurivibrio</taxon>
    </lineage>
</organism>
<dbReference type="HOGENOM" id="CLU_106642_0_0_7"/>
<dbReference type="KEGG" id="dak:DaAHT2_0844"/>
<dbReference type="Pfam" id="PF13386">
    <property type="entry name" value="DsbD_2"/>
    <property type="match status" value="1"/>
</dbReference>
<reference evidence="4" key="1">
    <citation type="submission" date="2010-02" db="EMBL/GenBank/DDBJ databases">
        <title>Complete sequence of Desulfurivibrio alkaliphilus AHT2.</title>
        <authorList>
            <consortium name="US DOE Joint Genome Institute"/>
            <person name="Pitluck S."/>
            <person name="Chertkov O."/>
            <person name="Detter J.C."/>
            <person name="Han C."/>
            <person name="Tapia R."/>
            <person name="Larimer F."/>
            <person name="Land M."/>
            <person name="Hauser L."/>
            <person name="Kyrpides N."/>
            <person name="Mikhailova N."/>
            <person name="Sorokin D.Y."/>
            <person name="Muyzer G."/>
            <person name="Woyke T."/>
        </authorList>
    </citation>
    <scope>NUCLEOTIDE SEQUENCE [LARGE SCALE GENOMIC DNA]</scope>
    <source>
        <strain evidence="4">DSM 19089 / UNIQEM U267 / AHT2</strain>
    </source>
</reference>